<name>D2QTI5_SPILD</name>
<dbReference type="AlphaFoldDB" id="D2QTI5"/>
<proteinExistence type="predicted"/>
<protein>
    <submittedName>
        <fullName evidence="1">Uncharacterized protein</fullName>
    </submittedName>
</protein>
<organism evidence="1 2">
    <name type="scientific">Spirosoma linguale (strain ATCC 33905 / DSM 74 / LMG 10896 / Claus 1)</name>
    <dbReference type="NCBI Taxonomy" id="504472"/>
    <lineage>
        <taxon>Bacteria</taxon>
        <taxon>Pseudomonadati</taxon>
        <taxon>Bacteroidota</taxon>
        <taxon>Cytophagia</taxon>
        <taxon>Cytophagales</taxon>
        <taxon>Cytophagaceae</taxon>
        <taxon>Spirosoma</taxon>
    </lineage>
</organism>
<accession>D2QTI5</accession>
<dbReference type="KEGG" id="sli:Slin_6157"/>
<dbReference type="eggNOG" id="ENOG5030YG3">
    <property type="taxonomic scope" value="Bacteria"/>
</dbReference>
<evidence type="ECO:0000313" key="2">
    <source>
        <dbReference type="Proteomes" id="UP000002028"/>
    </source>
</evidence>
<evidence type="ECO:0000313" key="1">
    <source>
        <dbReference type="EMBL" id="ADB42117.1"/>
    </source>
</evidence>
<dbReference type="Proteomes" id="UP000002028">
    <property type="component" value="Chromosome"/>
</dbReference>
<gene>
    <name evidence="1" type="ordered locus">Slin_6157</name>
</gene>
<dbReference type="RefSeq" id="WP_012930605.1">
    <property type="nucleotide sequence ID" value="NC_013730.1"/>
</dbReference>
<dbReference type="EMBL" id="CP001769">
    <property type="protein sequence ID" value="ADB42117.1"/>
    <property type="molecule type" value="Genomic_DNA"/>
</dbReference>
<keyword evidence="2" id="KW-1185">Reference proteome</keyword>
<sequence length="183" mass="21079">MMISQPTEDSTDDEIIDFILNELAPPISNDTPFNGLVDVITSDRVYSIIDDLREKEVASNIGRGFGSHGSIMTLLPKGKEINKKGGWIRYHQDAQAEKINNQQKQYYKEQLELLKTQLEVEKFEYDKSNREKDEKIKALTSLNLTLQNAEIIYRWASGLLGLLVGLILEHYSELIRWLIKHLM</sequence>
<dbReference type="HOGENOM" id="CLU_1474289_0_0_10"/>
<reference evidence="1 2" key="1">
    <citation type="journal article" date="2010" name="Stand. Genomic Sci.">
        <title>Complete genome sequence of Spirosoma linguale type strain (1).</title>
        <authorList>
            <person name="Lail K."/>
            <person name="Sikorski J."/>
            <person name="Saunders E."/>
            <person name="Lapidus A."/>
            <person name="Glavina Del Rio T."/>
            <person name="Copeland A."/>
            <person name="Tice H."/>
            <person name="Cheng J.-F."/>
            <person name="Lucas S."/>
            <person name="Nolan M."/>
            <person name="Bruce D."/>
            <person name="Goodwin L."/>
            <person name="Pitluck S."/>
            <person name="Ivanova N."/>
            <person name="Mavromatis K."/>
            <person name="Ovchinnikova G."/>
            <person name="Pati A."/>
            <person name="Chen A."/>
            <person name="Palaniappan K."/>
            <person name="Land M."/>
            <person name="Hauser L."/>
            <person name="Chang Y.-J."/>
            <person name="Jeffries C.D."/>
            <person name="Chain P."/>
            <person name="Brettin T."/>
            <person name="Detter J.C."/>
            <person name="Schuetze A."/>
            <person name="Rohde M."/>
            <person name="Tindall B.J."/>
            <person name="Goeker M."/>
            <person name="Bristow J."/>
            <person name="Eisen J.A."/>
            <person name="Markowitz V."/>
            <person name="Hugenholtz P."/>
            <person name="Kyrpides N.C."/>
            <person name="Klenk H.-P."/>
            <person name="Chen F."/>
        </authorList>
    </citation>
    <scope>NUCLEOTIDE SEQUENCE [LARGE SCALE GENOMIC DNA]</scope>
    <source>
        <strain evidence="2">ATCC 33905 / DSM 74 / LMG 10896 / Claus 1</strain>
    </source>
</reference>